<dbReference type="InterPro" id="IPR009045">
    <property type="entry name" value="Zn_M74/Hedgehog-like"/>
</dbReference>
<feature type="region of interest" description="Disordered" evidence="1">
    <location>
        <begin position="173"/>
        <end position="220"/>
    </location>
</feature>
<sequence length="220" mass="23266">MRRFLRLLTSACLTAVVVGTIGAAALLVPQPPSGRTDALVVHELVPVSHGGRCGSDPAHRDVGARGLEPRAADAWARVVKAARKAGVHPCVHSGKRGQRKHLADRDRRVARPKPTAANSARGSAHRRGLAVDVWPASAASWLASTKGEFGWCQRQPDAPWHFEYDPRWATGGCPAPGAARHPTHQPNPAREPGAPGSDQATAGVTPVPACRGRSVPEPRP</sequence>
<evidence type="ECO:0000313" key="2">
    <source>
        <dbReference type="EMBL" id="SHE50858.1"/>
    </source>
</evidence>
<dbReference type="OrthoDB" id="3293184at2"/>
<accession>A0A1M4U2C3</accession>
<dbReference type="SUPFAM" id="SSF55166">
    <property type="entry name" value="Hedgehog/DD-peptidase"/>
    <property type="match status" value="1"/>
</dbReference>
<dbReference type="EMBL" id="FQVN01000001">
    <property type="protein sequence ID" value="SHE50858.1"/>
    <property type="molecule type" value="Genomic_DNA"/>
</dbReference>
<dbReference type="Gene3D" id="3.30.1380.10">
    <property type="match status" value="1"/>
</dbReference>
<evidence type="ECO:0000313" key="3">
    <source>
        <dbReference type="Proteomes" id="UP000184501"/>
    </source>
</evidence>
<protein>
    <recommendedName>
        <fullName evidence="4">D-alanyl-D-alanine carboxypeptidase</fullName>
    </recommendedName>
</protein>
<proteinExistence type="predicted"/>
<dbReference type="STRING" id="2017.SAMN05444320_101273"/>
<dbReference type="AlphaFoldDB" id="A0A1M4U2C3"/>
<keyword evidence="3" id="KW-1185">Reference proteome</keyword>
<organism evidence="2 3">
    <name type="scientific">Streptoalloteichus hindustanus</name>
    <dbReference type="NCBI Taxonomy" id="2017"/>
    <lineage>
        <taxon>Bacteria</taxon>
        <taxon>Bacillati</taxon>
        <taxon>Actinomycetota</taxon>
        <taxon>Actinomycetes</taxon>
        <taxon>Pseudonocardiales</taxon>
        <taxon>Pseudonocardiaceae</taxon>
        <taxon>Streptoalloteichus</taxon>
    </lineage>
</organism>
<evidence type="ECO:0000256" key="1">
    <source>
        <dbReference type="SAM" id="MobiDB-lite"/>
    </source>
</evidence>
<feature type="region of interest" description="Disordered" evidence="1">
    <location>
        <begin position="90"/>
        <end position="127"/>
    </location>
</feature>
<evidence type="ECO:0008006" key="4">
    <source>
        <dbReference type="Google" id="ProtNLM"/>
    </source>
</evidence>
<dbReference type="Proteomes" id="UP000184501">
    <property type="component" value="Unassembled WGS sequence"/>
</dbReference>
<reference evidence="2 3" key="1">
    <citation type="submission" date="2016-11" db="EMBL/GenBank/DDBJ databases">
        <authorList>
            <person name="Jaros S."/>
            <person name="Januszkiewicz K."/>
            <person name="Wedrychowicz H."/>
        </authorList>
    </citation>
    <scope>NUCLEOTIDE SEQUENCE [LARGE SCALE GENOMIC DNA]</scope>
    <source>
        <strain evidence="2 3">DSM 44523</strain>
    </source>
</reference>
<dbReference type="RefSeq" id="WP_143173892.1">
    <property type="nucleotide sequence ID" value="NZ_FQVN01000001.1"/>
</dbReference>
<gene>
    <name evidence="2" type="ORF">SAMN05444320_101273</name>
</gene>
<name>A0A1M4U2C3_STRHI</name>